<dbReference type="EMBL" id="CAJNJQ010004982">
    <property type="protein sequence ID" value="CAE7215585.1"/>
    <property type="molecule type" value="Genomic_DNA"/>
</dbReference>
<dbReference type="Pfam" id="PF04908">
    <property type="entry name" value="SH3BGR"/>
    <property type="match status" value="1"/>
</dbReference>
<dbReference type="PROSITE" id="PS51354">
    <property type="entry name" value="GLUTAREDOXIN_2"/>
    <property type="match status" value="1"/>
</dbReference>
<evidence type="ECO:0000256" key="2">
    <source>
        <dbReference type="SAM" id="MobiDB-lite"/>
    </source>
</evidence>
<organism evidence="3 4">
    <name type="scientific">Rhizoctonia solani</name>
    <dbReference type="NCBI Taxonomy" id="456999"/>
    <lineage>
        <taxon>Eukaryota</taxon>
        <taxon>Fungi</taxon>
        <taxon>Dikarya</taxon>
        <taxon>Basidiomycota</taxon>
        <taxon>Agaricomycotina</taxon>
        <taxon>Agaricomycetes</taxon>
        <taxon>Cantharellales</taxon>
        <taxon>Ceratobasidiaceae</taxon>
        <taxon>Rhizoctonia</taxon>
    </lineage>
</organism>
<name>A0A8H3HST1_9AGAM</name>
<comment type="caution">
    <text evidence="3">The sequence shown here is derived from an EMBL/GenBank/DDBJ whole genome shotgun (WGS) entry which is preliminary data.</text>
</comment>
<dbReference type="PANTHER" id="PTHR12232:SF0">
    <property type="entry name" value="THIOREDOXIN DOMAIN-CONTAINING PROTEIN"/>
    <property type="match status" value="1"/>
</dbReference>
<dbReference type="InterPro" id="IPR051033">
    <property type="entry name" value="SH3BGR"/>
</dbReference>
<feature type="compositionally biased region" description="Low complexity" evidence="2">
    <location>
        <begin position="190"/>
        <end position="206"/>
    </location>
</feature>
<dbReference type="PANTHER" id="PTHR12232">
    <property type="entry name" value="SH3 DOMAIN-BINDING GLUTAMIC ACID-RICH-LIKE PROTEIN"/>
    <property type="match status" value="1"/>
</dbReference>
<dbReference type="SUPFAM" id="SSF52833">
    <property type="entry name" value="Thioredoxin-like"/>
    <property type="match status" value="1"/>
</dbReference>
<feature type="region of interest" description="Disordered" evidence="2">
    <location>
        <begin position="355"/>
        <end position="456"/>
    </location>
</feature>
<feature type="compositionally biased region" description="Low complexity" evidence="2">
    <location>
        <begin position="227"/>
        <end position="241"/>
    </location>
</feature>
<reference evidence="3" key="1">
    <citation type="submission" date="2021-01" db="EMBL/GenBank/DDBJ databases">
        <authorList>
            <person name="Kaushik A."/>
        </authorList>
    </citation>
    <scope>NUCLEOTIDE SEQUENCE</scope>
    <source>
        <strain evidence="3">AG5</strain>
    </source>
</reference>
<dbReference type="AlphaFoldDB" id="A0A8H3HST1"/>
<dbReference type="Proteomes" id="UP000663827">
    <property type="component" value="Unassembled WGS sequence"/>
</dbReference>
<evidence type="ECO:0000313" key="3">
    <source>
        <dbReference type="EMBL" id="CAE7215585.1"/>
    </source>
</evidence>
<feature type="compositionally biased region" description="Low complexity" evidence="2">
    <location>
        <begin position="412"/>
        <end position="425"/>
    </location>
</feature>
<feature type="region of interest" description="Disordered" evidence="2">
    <location>
        <begin position="470"/>
        <end position="491"/>
    </location>
</feature>
<protein>
    <submittedName>
        <fullName evidence="3">Uncharacterized protein</fullName>
    </submittedName>
</protein>
<feature type="compositionally biased region" description="Polar residues" evidence="2">
    <location>
        <begin position="260"/>
        <end position="274"/>
    </location>
</feature>
<dbReference type="InterPro" id="IPR036249">
    <property type="entry name" value="Thioredoxin-like_sf"/>
</dbReference>
<dbReference type="Gene3D" id="3.40.30.10">
    <property type="entry name" value="Glutaredoxin"/>
    <property type="match status" value="1"/>
</dbReference>
<evidence type="ECO:0000313" key="4">
    <source>
        <dbReference type="Proteomes" id="UP000663827"/>
    </source>
</evidence>
<feature type="region of interest" description="Disordered" evidence="2">
    <location>
        <begin position="190"/>
        <end position="318"/>
    </location>
</feature>
<comment type="similarity">
    <text evidence="1">Belongs to the SH3BGR family.</text>
</comment>
<accession>A0A8H3HST1</accession>
<sequence length="724" mass="77819">MGPPIQIFLTSIASAPALRQRQEHLLRVLQVKKIPFTSYDLAADEEAKKLWKRKAPGGNVTLPGILVGGDFAGTYAEFEEAVEFAELDRFFRLNEPWGEEDEALTVAPSPQKPIAVPGVATPSQITGQRPSFAPSPSNPPKKSTPRTKSIDVGAELGFGLDGIKLTQEEMLELVESLGLGGDDAGELVKGLGLSSGSSKAPSKSTSDNPLAPVAPPSKSKTDTKTNASSEPAETSTPTATTIVPNDATKSDSKDPPATGEITSTSVGQSDNLVSENKDAATKPAPESSAPNTAPAANEAVSKDIPTDGPSAKMSPYYTGPVPTAPRFWDMKAPTGASDNAIDRTYHVSGHFDLRSLKQDSPEIVPSPESSKYFTPTLQQDGFKSSPPSSVYGTPESVQVSPERAAMYRRMSDSSSISPSPSPTDSMFSRPSRPESASSFVESIDEVHDKRSPQRQRSVIPSLVVTDYDSDDDFKPKVDTHPVRETFAGPPKPVYQRSMDLRADAVTFRPNLARDPRQITTVPSPSINGGATPVVRSQARAVPQYPLPSRSYPYPAQGMPQPPRPVVPATVAPRYKQVPAFQVVPRRFPTPKPILAMRMSNGPQSAMQPMPPAQQPQHATHPRAVKTQQNSTLYDSRGQTFEVNPVRPVQQRTPAMPLSSARHLWPASGPSLPNAETNSNVWRLSLQEAKSIVSIQQARILNGLSNGIPYGGGLYLPIPFDENLP</sequence>
<feature type="compositionally biased region" description="Basic and acidic residues" evidence="2">
    <location>
        <begin position="472"/>
        <end position="483"/>
    </location>
</feature>
<dbReference type="GO" id="GO:0005737">
    <property type="term" value="C:cytoplasm"/>
    <property type="evidence" value="ECO:0007669"/>
    <property type="project" value="TreeGrafter"/>
</dbReference>
<dbReference type="InterPro" id="IPR006993">
    <property type="entry name" value="Glut_rich_SH3-bd"/>
</dbReference>
<feature type="compositionally biased region" description="Polar residues" evidence="2">
    <location>
        <begin position="367"/>
        <end position="399"/>
    </location>
</feature>
<feature type="region of interest" description="Disordered" evidence="2">
    <location>
        <begin position="110"/>
        <end position="149"/>
    </location>
</feature>
<proteinExistence type="inferred from homology"/>
<gene>
    <name evidence="3" type="ORF">RDB_LOCUS159119</name>
</gene>
<evidence type="ECO:0000256" key="1">
    <source>
        <dbReference type="ARBA" id="ARBA00007764"/>
    </source>
</evidence>